<evidence type="ECO:0000256" key="2">
    <source>
        <dbReference type="ARBA" id="ARBA00023002"/>
    </source>
</evidence>
<dbReference type="Proteomes" id="UP000602395">
    <property type="component" value="Unassembled WGS sequence"/>
</dbReference>
<dbReference type="PRINTS" id="PR00080">
    <property type="entry name" value="SDRFAMILY"/>
</dbReference>
<proteinExistence type="inferred from homology"/>
<dbReference type="Gene3D" id="3.40.50.720">
    <property type="entry name" value="NAD(P)-binding Rossmann-like Domain"/>
    <property type="match status" value="1"/>
</dbReference>
<evidence type="ECO:0000256" key="4">
    <source>
        <dbReference type="RuleBase" id="RU000363"/>
    </source>
</evidence>
<comment type="similarity">
    <text evidence="1 4">Belongs to the short-chain dehydrogenases/reductases (SDR) family.</text>
</comment>
<dbReference type="InterPro" id="IPR036291">
    <property type="entry name" value="NAD(P)-bd_dom_sf"/>
</dbReference>
<keyword evidence="6" id="KW-1185">Reference proteome</keyword>
<evidence type="ECO:0000256" key="1">
    <source>
        <dbReference type="ARBA" id="ARBA00006484"/>
    </source>
</evidence>
<dbReference type="RefSeq" id="WP_190267077.1">
    <property type="nucleotide sequence ID" value="NZ_BAABAD010000004.1"/>
</dbReference>
<dbReference type="EMBL" id="JACWMS010000002">
    <property type="protein sequence ID" value="MBD1320416.1"/>
    <property type="molecule type" value="Genomic_DNA"/>
</dbReference>
<keyword evidence="3" id="KW-0520">NAD</keyword>
<dbReference type="Pfam" id="PF00106">
    <property type="entry name" value="adh_short"/>
    <property type="match status" value="1"/>
</dbReference>
<comment type="caution">
    <text evidence="5">The sequence shown here is derived from an EMBL/GenBank/DDBJ whole genome shotgun (WGS) entry which is preliminary data.</text>
</comment>
<dbReference type="InterPro" id="IPR002347">
    <property type="entry name" value="SDR_fam"/>
</dbReference>
<dbReference type="NCBIfam" id="TIGR03971">
    <property type="entry name" value="SDR_subfam_1"/>
    <property type="match status" value="1"/>
</dbReference>
<dbReference type="SUPFAM" id="SSF51735">
    <property type="entry name" value="NAD(P)-binding Rossmann-fold domains"/>
    <property type="match status" value="1"/>
</dbReference>
<name>A0ABR7WCZ3_9ACTN</name>
<dbReference type="InterPro" id="IPR020904">
    <property type="entry name" value="Sc_DH/Rdtase_CS"/>
</dbReference>
<dbReference type="PANTHER" id="PTHR24321">
    <property type="entry name" value="DEHYDROGENASES, SHORT CHAIN"/>
    <property type="match status" value="1"/>
</dbReference>
<reference evidence="5 6" key="1">
    <citation type="submission" date="2020-09" db="EMBL/GenBank/DDBJ databases">
        <title>Novel species in genus Gordonia.</title>
        <authorList>
            <person name="Zhang G."/>
        </authorList>
    </citation>
    <scope>NUCLEOTIDE SEQUENCE [LARGE SCALE GENOMIC DNA]</scope>
    <source>
        <strain evidence="5 6">ON-33</strain>
    </source>
</reference>
<dbReference type="InterPro" id="IPR023985">
    <property type="entry name" value="SDR_subfam_1"/>
</dbReference>
<dbReference type="PRINTS" id="PR00081">
    <property type="entry name" value="GDHRDH"/>
</dbReference>
<dbReference type="PANTHER" id="PTHR24321:SF8">
    <property type="entry name" value="ESTRADIOL 17-BETA-DEHYDROGENASE 8-RELATED"/>
    <property type="match status" value="1"/>
</dbReference>
<keyword evidence="2" id="KW-0560">Oxidoreductase</keyword>
<sequence length="278" mass="28817">MNAFAGRTALITGGARGQGRAHAVALAEQGADIVVVDRCADSESVPYPLATKADLQETVHLVEQLGRRCIAVEADAADRRAMDGVVATTVAEMGRIDIAIANAGVSVAAPVHEMTGEVWHEVLSSNLTGVFTTIAAVAPEMMSAGFGRIVTISSMMGRSAAPGLAAYSASKWGVIGLTKSAALDLAPHGITVNAVAPGNVSTPMVHNDSLYARMRPDLDHPGFDDVEPIFRTLHGQPVAFLEPEEVTRAVLFFAAEQNAHITGTVLAVDAGAAARVSA</sequence>
<evidence type="ECO:0000313" key="6">
    <source>
        <dbReference type="Proteomes" id="UP000602395"/>
    </source>
</evidence>
<organism evidence="5 6">
    <name type="scientific">Gordonia hankookensis</name>
    <dbReference type="NCBI Taxonomy" id="589403"/>
    <lineage>
        <taxon>Bacteria</taxon>
        <taxon>Bacillati</taxon>
        <taxon>Actinomycetota</taxon>
        <taxon>Actinomycetes</taxon>
        <taxon>Mycobacteriales</taxon>
        <taxon>Gordoniaceae</taxon>
        <taxon>Gordonia</taxon>
    </lineage>
</organism>
<accession>A0ABR7WCZ3</accession>
<dbReference type="PROSITE" id="PS00061">
    <property type="entry name" value="ADH_SHORT"/>
    <property type="match status" value="1"/>
</dbReference>
<gene>
    <name evidence="5" type="ORF">IDF66_12565</name>
</gene>
<evidence type="ECO:0000256" key="3">
    <source>
        <dbReference type="ARBA" id="ARBA00023027"/>
    </source>
</evidence>
<evidence type="ECO:0000313" key="5">
    <source>
        <dbReference type="EMBL" id="MBD1320416.1"/>
    </source>
</evidence>
<protein>
    <submittedName>
        <fullName evidence="5">Mycofactocin-coupled SDR family oxidoreductase</fullName>
    </submittedName>
</protein>